<protein>
    <submittedName>
        <fullName evidence="1">Uncharacterized protein</fullName>
    </submittedName>
</protein>
<evidence type="ECO:0000313" key="2">
    <source>
        <dbReference type="Proteomes" id="UP000679722"/>
    </source>
</evidence>
<name>A0ABS5HE94_9GAMM</name>
<gene>
    <name evidence="1" type="ORF">J9B83_13560</name>
</gene>
<proteinExistence type="predicted"/>
<reference evidence="2" key="2">
    <citation type="submission" date="2023-07" db="EMBL/GenBank/DDBJ databases">
        <title>Marinomonas vulgaris A79, complete genome.</title>
        <authorList>
            <person name="Ying J.-J."/>
        </authorList>
    </citation>
    <scope>NUCLEOTIDE SEQUENCE [LARGE SCALE GENOMIC DNA]</scope>
    <source>
        <strain evidence="2">A79</strain>
    </source>
</reference>
<dbReference type="EMBL" id="JAGSSV010000024">
    <property type="protein sequence ID" value="MBR7889940.1"/>
    <property type="molecule type" value="Genomic_DNA"/>
</dbReference>
<dbReference type="Proteomes" id="UP000679722">
    <property type="component" value="Unassembled WGS sequence"/>
</dbReference>
<comment type="caution">
    <text evidence="1">The sequence shown here is derived from an EMBL/GenBank/DDBJ whole genome shotgun (WGS) entry which is preliminary data.</text>
</comment>
<keyword evidence="2" id="KW-1185">Reference proteome</keyword>
<organism evidence="1 2">
    <name type="scientific">Marinomonas vulgaris</name>
    <dbReference type="NCBI Taxonomy" id="2823372"/>
    <lineage>
        <taxon>Bacteria</taxon>
        <taxon>Pseudomonadati</taxon>
        <taxon>Pseudomonadota</taxon>
        <taxon>Gammaproteobacteria</taxon>
        <taxon>Oceanospirillales</taxon>
        <taxon>Oceanospirillaceae</taxon>
        <taxon>Marinomonas</taxon>
    </lineage>
</organism>
<evidence type="ECO:0000313" key="1">
    <source>
        <dbReference type="EMBL" id="MBR7889940.1"/>
    </source>
</evidence>
<sequence>MAECRDDDAKFSADKKARSFMSGDTFMAAKVLKRHLPSRRKEVASYIYVKADDLYYTVYTLVNSACKADVIKRTKGKH</sequence>
<accession>A0ABS5HE94</accession>
<reference evidence="1 2" key="1">
    <citation type="submission" date="2021-04" db="EMBL/GenBank/DDBJ databases">
        <authorList>
            <person name="Sun C."/>
        </authorList>
    </citation>
    <scope>NUCLEOTIDE SEQUENCE [LARGE SCALE GENOMIC DNA]</scope>
    <source>
        <strain evidence="1 2">A79</strain>
    </source>
</reference>